<dbReference type="PANTHER" id="PTHR33525:SF4">
    <property type="entry name" value="CYCLIC DI-GMP PHOSPHODIESTERASE CDGJ"/>
    <property type="match status" value="1"/>
</dbReference>
<accession>A0ABV4TWD8</accession>
<sequence>MASIFLSRFPLLDRDQKLVGYELQPRSLQAESGGDGRRPDVQVLTEAMGREELPALGGGMPLLVPVTSEMLPRRTSLGLDPWAHLLEVSAEDLVDSGIQGTLDEWRREGGRVAVELGDPLRDPERVGRRVDMYRIDVSRCGDLNTLSEWLAPLKAAEVPLVAIGVHDRGAFDICRDLGCVRFEGQFFAQPVDVTREALPEETTVLFRLFNQLGRRAEIKEVAETFSENPEISERLLHFINSGAFHIPKEVENVRQAMVMLGQKGLQKWVALLLYSGNITAGLRQPLLEESIVRGRSMELVARAGKGDEAFGDEAFIAGALSVMQPLLGRPLRQLVREMHLDREVSGALLHGRGQIGALLRAVIELRQSRSVRGPAGPEAAPFGADRLLPAEEQAVLELEELERFHGSDDPNF</sequence>
<reference evidence="2 3" key="1">
    <citation type="submission" date="2024-08" db="EMBL/GenBank/DDBJ databases">
        <title>Whole-genome sequencing of halo(alkali)philic microorganisms from hypersaline lakes.</title>
        <authorList>
            <person name="Sorokin D.Y."/>
            <person name="Merkel A.Y."/>
            <person name="Messina E."/>
            <person name="Yakimov M."/>
        </authorList>
    </citation>
    <scope>NUCLEOTIDE SEQUENCE [LARGE SCALE GENOMIC DNA]</scope>
    <source>
        <strain evidence="2 3">Cl-TMA</strain>
    </source>
</reference>
<dbReference type="SUPFAM" id="SSF109604">
    <property type="entry name" value="HD-domain/PDEase-like"/>
    <property type="match status" value="1"/>
</dbReference>
<organism evidence="2 3">
    <name type="scientific">Thiohalorhabdus methylotrophus</name>
    <dbReference type="NCBI Taxonomy" id="3242694"/>
    <lineage>
        <taxon>Bacteria</taxon>
        <taxon>Pseudomonadati</taxon>
        <taxon>Pseudomonadota</taxon>
        <taxon>Gammaproteobacteria</taxon>
        <taxon>Thiohalorhabdales</taxon>
        <taxon>Thiohalorhabdaceae</taxon>
        <taxon>Thiohalorhabdus</taxon>
    </lineage>
</organism>
<dbReference type="Pfam" id="PF08668">
    <property type="entry name" value="HDOD"/>
    <property type="match status" value="1"/>
</dbReference>
<dbReference type="Gene3D" id="1.10.3210.10">
    <property type="entry name" value="Hypothetical protein af1432"/>
    <property type="match status" value="1"/>
</dbReference>
<dbReference type="SUPFAM" id="SSF141868">
    <property type="entry name" value="EAL domain-like"/>
    <property type="match status" value="1"/>
</dbReference>
<name>A0ABV4TWD8_9GAMM</name>
<protein>
    <submittedName>
        <fullName evidence="2">EAL and HDOD domain-containing protein</fullName>
    </submittedName>
</protein>
<feature type="domain" description="HDOD" evidence="1">
    <location>
        <begin position="198"/>
        <end position="387"/>
    </location>
</feature>
<dbReference type="Proteomes" id="UP001575181">
    <property type="component" value="Unassembled WGS sequence"/>
</dbReference>
<dbReference type="PROSITE" id="PS51833">
    <property type="entry name" value="HDOD"/>
    <property type="match status" value="1"/>
</dbReference>
<evidence type="ECO:0000313" key="3">
    <source>
        <dbReference type="Proteomes" id="UP001575181"/>
    </source>
</evidence>
<keyword evidence="3" id="KW-1185">Reference proteome</keyword>
<proteinExistence type="predicted"/>
<dbReference type="RefSeq" id="WP_373656406.1">
    <property type="nucleotide sequence ID" value="NZ_JBGUAW010000008.1"/>
</dbReference>
<dbReference type="InterPro" id="IPR052340">
    <property type="entry name" value="RNase_Y/CdgJ"/>
</dbReference>
<dbReference type="PANTHER" id="PTHR33525">
    <property type="match status" value="1"/>
</dbReference>
<evidence type="ECO:0000259" key="1">
    <source>
        <dbReference type="PROSITE" id="PS51833"/>
    </source>
</evidence>
<gene>
    <name evidence="2" type="ORF">ACERLL_12390</name>
</gene>
<comment type="caution">
    <text evidence="2">The sequence shown here is derived from an EMBL/GenBank/DDBJ whole genome shotgun (WGS) entry which is preliminary data.</text>
</comment>
<dbReference type="InterPro" id="IPR013976">
    <property type="entry name" value="HDOD"/>
</dbReference>
<evidence type="ECO:0000313" key="2">
    <source>
        <dbReference type="EMBL" id="MFA9461622.1"/>
    </source>
</evidence>
<dbReference type="InterPro" id="IPR035919">
    <property type="entry name" value="EAL_sf"/>
</dbReference>
<dbReference type="EMBL" id="JBGUAW010000008">
    <property type="protein sequence ID" value="MFA9461622.1"/>
    <property type="molecule type" value="Genomic_DNA"/>
</dbReference>